<dbReference type="AlphaFoldDB" id="A0A371IE08"/>
<gene>
    <name evidence="2" type="ORF">CR513_01894</name>
</gene>
<evidence type="ECO:0000259" key="1">
    <source>
        <dbReference type="Pfam" id="PF22936"/>
    </source>
</evidence>
<accession>A0A371IE08</accession>
<reference evidence="2" key="1">
    <citation type="submission" date="2018-05" db="EMBL/GenBank/DDBJ databases">
        <title>Draft genome of Mucuna pruriens seed.</title>
        <authorList>
            <person name="Nnadi N.E."/>
            <person name="Vos R."/>
            <person name="Hasami M.H."/>
            <person name="Devisetty U.K."/>
            <person name="Aguiy J.C."/>
        </authorList>
    </citation>
    <scope>NUCLEOTIDE SEQUENCE [LARGE SCALE GENOMIC DNA]</scope>
    <source>
        <strain evidence="2">JCA_2017</strain>
    </source>
</reference>
<keyword evidence="3" id="KW-1185">Reference proteome</keyword>
<evidence type="ECO:0000313" key="2">
    <source>
        <dbReference type="EMBL" id="RDY13215.1"/>
    </source>
</evidence>
<dbReference type="OrthoDB" id="439192at2759"/>
<dbReference type="Pfam" id="PF22936">
    <property type="entry name" value="Pol_BBD"/>
    <property type="match status" value="1"/>
</dbReference>
<comment type="caution">
    <text evidence="2">The sequence shown here is derived from an EMBL/GenBank/DDBJ whole genome shotgun (WGS) entry which is preliminary data.</text>
</comment>
<organism evidence="2 3">
    <name type="scientific">Mucuna pruriens</name>
    <name type="common">Velvet bean</name>
    <name type="synonym">Dolichos pruriens</name>
    <dbReference type="NCBI Taxonomy" id="157652"/>
    <lineage>
        <taxon>Eukaryota</taxon>
        <taxon>Viridiplantae</taxon>
        <taxon>Streptophyta</taxon>
        <taxon>Embryophyta</taxon>
        <taxon>Tracheophyta</taxon>
        <taxon>Spermatophyta</taxon>
        <taxon>Magnoliopsida</taxon>
        <taxon>eudicotyledons</taxon>
        <taxon>Gunneridae</taxon>
        <taxon>Pentapetalae</taxon>
        <taxon>rosids</taxon>
        <taxon>fabids</taxon>
        <taxon>Fabales</taxon>
        <taxon>Fabaceae</taxon>
        <taxon>Papilionoideae</taxon>
        <taxon>50 kb inversion clade</taxon>
        <taxon>NPAAA clade</taxon>
        <taxon>indigoferoid/millettioid clade</taxon>
        <taxon>Phaseoleae</taxon>
        <taxon>Mucuna</taxon>
    </lineage>
</organism>
<proteinExistence type="predicted"/>
<protein>
    <recommendedName>
        <fullName evidence="1">Retrovirus-related Pol polyprotein from transposon TNT 1-94-like beta-barrel domain-containing protein</fullName>
    </recommendedName>
</protein>
<evidence type="ECO:0000313" key="3">
    <source>
        <dbReference type="Proteomes" id="UP000257109"/>
    </source>
</evidence>
<dbReference type="Proteomes" id="UP000257109">
    <property type="component" value="Unassembled WGS sequence"/>
</dbReference>
<sequence>MGGNKSPTQMWVNQTTSNEENVVEHPSTLQLDQDIQAFSKEEMDRLRALLISTSKPLGSYALTMKVSKKQLITAANENLVPIVGSRNVQLKSSLSLHNVLHVPKLANNLISIDRLIQDWNCAVTFFRSHCVVQDLTMGRMIEVTTPIKRICLLVNGQPQKLGQLIKFGFIINVLDIHRLVYLRQCFHICLQKNLSSPLIAMFLNFQNTIVRHFLLVIIKVLRLQNGVVHELTCVNTLQQIRVEKGKNCHLLEVARALLFQMSIPNVY</sequence>
<feature type="non-terminal residue" evidence="2">
    <location>
        <position position="1"/>
    </location>
</feature>
<dbReference type="InterPro" id="IPR054722">
    <property type="entry name" value="PolX-like_BBD"/>
</dbReference>
<name>A0A371IE08_MUCPR</name>
<dbReference type="EMBL" id="QJKJ01000317">
    <property type="protein sequence ID" value="RDY13215.1"/>
    <property type="molecule type" value="Genomic_DNA"/>
</dbReference>
<feature type="domain" description="Retrovirus-related Pol polyprotein from transposon TNT 1-94-like beta-barrel" evidence="1">
    <location>
        <begin position="65"/>
        <end position="116"/>
    </location>
</feature>